<evidence type="ECO:0000256" key="1">
    <source>
        <dbReference type="ARBA" id="ARBA00004994"/>
    </source>
</evidence>
<comment type="pathway">
    <text evidence="1 10">Cofactor biosynthesis; (R)-pantothenate biosynthesis; (R)-pantoate from 3-methyl-2-oxobutanoate: step 2/2.</text>
</comment>
<dbReference type="GO" id="GO:0050661">
    <property type="term" value="F:NADP binding"/>
    <property type="evidence" value="ECO:0007669"/>
    <property type="project" value="TreeGrafter"/>
</dbReference>
<dbReference type="InterPro" id="IPR013332">
    <property type="entry name" value="KPR_N"/>
</dbReference>
<comment type="catalytic activity">
    <reaction evidence="9 10">
        <text>(R)-pantoate + NADP(+) = 2-dehydropantoate + NADPH + H(+)</text>
        <dbReference type="Rhea" id="RHEA:16233"/>
        <dbReference type="ChEBI" id="CHEBI:11561"/>
        <dbReference type="ChEBI" id="CHEBI:15378"/>
        <dbReference type="ChEBI" id="CHEBI:15980"/>
        <dbReference type="ChEBI" id="CHEBI:57783"/>
        <dbReference type="ChEBI" id="CHEBI:58349"/>
        <dbReference type="EC" id="1.1.1.169"/>
    </reaction>
</comment>
<dbReference type="Pfam" id="PF08546">
    <property type="entry name" value="ApbA_C"/>
    <property type="match status" value="1"/>
</dbReference>
<evidence type="ECO:0000256" key="10">
    <source>
        <dbReference type="RuleBase" id="RU362068"/>
    </source>
</evidence>
<feature type="domain" description="Ketopantoate reductase C-terminal" evidence="12">
    <location>
        <begin position="180"/>
        <end position="302"/>
    </location>
</feature>
<dbReference type="InterPro" id="IPR050838">
    <property type="entry name" value="Ketopantoate_reductase"/>
</dbReference>
<evidence type="ECO:0000313" key="14">
    <source>
        <dbReference type="Proteomes" id="UP000595095"/>
    </source>
</evidence>
<evidence type="ECO:0000256" key="8">
    <source>
        <dbReference type="ARBA" id="ARBA00032024"/>
    </source>
</evidence>
<dbReference type="Pfam" id="PF02558">
    <property type="entry name" value="ApbA"/>
    <property type="match status" value="1"/>
</dbReference>
<dbReference type="InterPro" id="IPR013752">
    <property type="entry name" value="KPA_reductase"/>
</dbReference>
<keyword evidence="14" id="KW-1185">Reference proteome</keyword>
<evidence type="ECO:0000256" key="4">
    <source>
        <dbReference type="ARBA" id="ARBA00019465"/>
    </source>
</evidence>
<dbReference type="Gene3D" id="3.40.50.720">
    <property type="entry name" value="NAD(P)-binding Rossmann-like Domain"/>
    <property type="match status" value="1"/>
</dbReference>
<keyword evidence="6 10" id="KW-0521">NADP</keyword>
<dbReference type="PANTHER" id="PTHR43765:SF2">
    <property type="entry name" value="2-DEHYDROPANTOATE 2-REDUCTASE"/>
    <property type="match status" value="1"/>
</dbReference>
<dbReference type="RefSeq" id="WP_195809955.1">
    <property type="nucleotide sequence ID" value="NZ_CP064795.1"/>
</dbReference>
<evidence type="ECO:0000259" key="12">
    <source>
        <dbReference type="Pfam" id="PF08546"/>
    </source>
</evidence>
<evidence type="ECO:0000256" key="3">
    <source>
        <dbReference type="ARBA" id="ARBA00013014"/>
    </source>
</evidence>
<keyword evidence="5 10" id="KW-0566">Pantothenate biosynthesis</keyword>
<dbReference type="InterPro" id="IPR003710">
    <property type="entry name" value="ApbA"/>
</dbReference>
<dbReference type="NCBIfam" id="TIGR00745">
    <property type="entry name" value="apbA_panE"/>
    <property type="match status" value="1"/>
</dbReference>
<dbReference type="InterPro" id="IPR013328">
    <property type="entry name" value="6PGD_dom2"/>
</dbReference>
<sequence length="307" mass="33995">MSFPLQGRIQIVGSGAIGSIIAANAQRHDIAYSLAPRTRDQLTQRLITYSGQSVLLNHNLPVAERLQDSDLLIFPLKAHQLQSAAQQWQQRVSPDTPVLLLHNGMGGLESVREVFKKQPIYLATTSHGAIKLNPHEVKHTGFGRTMVGEAPDNYRDNSAQSEMVMKVLSRCLQPVTWQQDIVRALWLKLAINAVINPLTAINDIPNGKLDSAEFKDQIGTICEEVAQVACACGIQAEATELQKNVQQVIINTAENYSSMHQDLARHRPTENEAINGFVVRQAEKKGIDVPVNAFLYNKITELEADYS</sequence>
<dbReference type="SUPFAM" id="SSF51735">
    <property type="entry name" value="NAD(P)-binding Rossmann-fold domains"/>
    <property type="match status" value="1"/>
</dbReference>
<name>A0A7S9DW53_9ALTE</name>
<dbReference type="KEGG" id="smaa:IT774_11880"/>
<feature type="domain" description="Ketopantoate reductase N-terminal" evidence="11">
    <location>
        <begin position="9"/>
        <end position="151"/>
    </location>
</feature>
<dbReference type="UniPathway" id="UPA00028">
    <property type="reaction ID" value="UER00004"/>
</dbReference>
<keyword evidence="7 10" id="KW-0560">Oxidoreductase</keyword>
<accession>A0A7S9DW53</accession>
<dbReference type="SUPFAM" id="SSF48179">
    <property type="entry name" value="6-phosphogluconate dehydrogenase C-terminal domain-like"/>
    <property type="match status" value="1"/>
</dbReference>
<evidence type="ECO:0000256" key="5">
    <source>
        <dbReference type="ARBA" id="ARBA00022655"/>
    </source>
</evidence>
<comment type="similarity">
    <text evidence="2 10">Belongs to the ketopantoate reductase family.</text>
</comment>
<dbReference type="InterPro" id="IPR008927">
    <property type="entry name" value="6-PGluconate_DH-like_C_sf"/>
</dbReference>
<dbReference type="GO" id="GO:0015940">
    <property type="term" value="P:pantothenate biosynthetic process"/>
    <property type="evidence" value="ECO:0007669"/>
    <property type="project" value="UniProtKB-UniPathway"/>
</dbReference>
<dbReference type="GO" id="GO:0008677">
    <property type="term" value="F:2-dehydropantoate 2-reductase activity"/>
    <property type="evidence" value="ECO:0007669"/>
    <property type="project" value="UniProtKB-EC"/>
</dbReference>
<dbReference type="Gene3D" id="1.10.1040.10">
    <property type="entry name" value="N-(1-d-carboxylethyl)-l-norvaline Dehydrogenase, domain 2"/>
    <property type="match status" value="1"/>
</dbReference>
<dbReference type="PANTHER" id="PTHR43765">
    <property type="entry name" value="2-DEHYDROPANTOATE 2-REDUCTASE-RELATED"/>
    <property type="match status" value="1"/>
</dbReference>
<organism evidence="13 14">
    <name type="scientific">Salinimonas marina</name>
    <dbReference type="NCBI Taxonomy" id="2785918"/>
    <lineage>
        <taxon>Bacteria</taxon>
        <taxon>Pseudomonadati</taxon>
        <taxon>Pseudomonadota</taxon>
        <taxon>Gammaproteobacteria</taxon>
        <taxon>Alteromonadales</taxon>
        <taxon>Alteromonadaceae</taxon>
        <taxon>Alteromonas/Salinimonas group</taxon>
        <taxon>Salinimonas</taxon>
    </lineage>
</organism>
<dbReference type="GO" id="GO:0005737">
    <property type="term" value="C:cytoplasm"/>
    <property type="evidence" value="ECO:0007669"/>
    <property type="project" value="TreeGrafter"/>
</dbReference>
<evidence type="ECO:0000313" key="13">
    <source>
        <dbReference type="EMBL" id="QPG04863.1"/>
    </source>
</evidence>
<comment type="function">
    <text evidence="10">Catalyzes the NADPH-dependent reduction of ketopantoate into pantoic acid.</text>
</comment>
<dbReference type="InterPro" id="IPR036291">
    <property type="entry name" value="NAD(P)-bd_dom_sf"/>
</dbReference>
<evidence type="ECO:0000256" key="6">
    <source>
        <dbReference type="ARBA" id="ARBA00022857"/>
    </source>
</evidence>
<evidence type="ECO:0000256" key="9">
    <source>
        <dbReference type="ARBA" id="ARBA00048793"/>
    </source>
</evidence>
<dbReference type="EMBL" id="CP064795">
    <property type="protein sequence ID" value="QPG04863.1"/>
    <property type="molecule type" value="Genomic_DNA"/>
</dbReference>
<proteinExistence type="inferred from homology"/>
<dbReference type="AlphaFoldDB" id="A0A7S9DW53"/>
<gene>
    <name evidence="13" type="ORF">IT774_11880</name>
</gene>
<protein>
    <recommendedName>
        <fullName evidence="4 10">2-dehydropantoate 2-reductase</fullName>
        <ecNumber evidence="3 10">1.1.1.169</ecNumber>
    </recommendedName>
    <alternativeName>
        <fullName evidence="8 10">Ketopantoate reductase</fullName>
    </alternativeName>
</protein>
<reference evidence="13 14" key="1">
    <citation type="submission" date="2020-11" db="EMBL/GenBank/DDBJ databases">
        <title>Complete genome sequence for Salinimonas sp. strain G2-b.</title>
        <authorList>
            <person name="Park S.-J."/>
        </authorList>
    </citation>
    <scope>NUCLEOTIDE SEQUENCE [LARGE SCALE GENOMIC DNA]</scope>
    <source>
        <strain evidence="13 14">G2-b</strain>
    </source>
</reference>
<dbReference type="Proteomes" id="UP000595095">
    <property type="component" value="Chromosome"/>
</dbReference>
<evidence type="ECO:0000256" key="2">
    <source>
        <dbReference type="ARBA" id="ARBA00007870"/>
    </source>
</evidence>
<dbReference type="EC" id="1.1.1.169" evidence="3 10"/>
<evidence type="ECO:0000256" key="7">
    <source>
        <dbReference type="ARBA" id="ARBA00023002"/>
    </source>
</evidence>
<evidence type="ECO:0000259" key="11">
    <source>
        <dbReference type="Pfam" id="PF02558"/>
    </source>
</evidence>